<proteinExistence type="predicted"/>
<dbReference type="RefSeq" id="WP_229534473.1">
    <property type="nucleotide sequence ID" value="NZ_JAJHJB010000007.1"/>
</dbReference>
<name>A0ABS8HRD6_9FIRM</name>
<gene>
    <name evidence="1" type="ORF">LMF89_07060</name>
    <name evidence="2" type="ORF">LMF89_07805</name>
</gene>
<dbReference type="Proteomes" id="UP001165492">
    <property type="component" value="Unassembled WGS sequence"/>
</dbReference>
<dbReference type="EMBL" id="JAJHJB010000007">
    <property type="protein sequence ID" value="MCC5465119.1"/>
    <property type="molecule type" value="Genomic_DNA"/>
</dbReference>
<evidence type="ECO:0000313" key="3">
    <source>
        <dbReference type="Proteomes" id="UP001165492"/>
    </source>
</evidence>
<keyword evidence="3" id="KW-1185">Reference proteome</keyword>
<sequence length="72" mass="7455">MILAILVILALLGVADLEETVGRIKSAGQDDSAGQGRAVGREEVAGLGKAAGRDKAAVHVNIAYTYIKKYTG</sequence>
<reference evidence="1" key="1">
    <citation type="submission" date="2021-11" db="EMBL/GenBank/DDBJ databases">
        <title>Description of a new species Pelosinus isolated from the bottom sediments of Lake Baikal.</title>
        <authorList>
            <person name="Zakharyuk A."/>
        </authorList>
    </citation>
    <scope>NUCLEOTIDE SEQUENCE</scope>
    <source>
        <strain evidence="1">Bkl1</strain>
    </source>
</reference>
<dbReference type="EMBL" id="JAJHJB010000007">
    <property type="protein sequence ID" value="MCC5465266.1"/>
    <property type="molecule type" value="Genomic_DNA"/>
</dbReference>
<organism evidence="1 3">
    <name type="scientific">Pelosinus baikalensis</name>
    <dbReference type="NCBI Taxonomy" id="2892015"/>
    <lineage>
        <taxon>Bacteria</taxon>
        <taxon>Bacillati</taxon>
        <taxon>Bacillota</taxon>
        <taxon>Negativicutes</taxon>
        <taxon>Selenomonadales</taxon>
        <taxon>Sporomusaceae</taxon>
        <taxon>Pelosinus</taxon>
    </lineage>
</organism>
<accession>A0ABS8HRD6</accession>
<comment type="caution">
    <text evidence="1">The sequence shown here is derived from an EMBL/GenBank/DDBJ whole genome shotgun (WGS) entry which is preliminary data.</text>
</comment>
<protein>
    <submittedName>
        <fullName evidence="1">Uncharacterized protein</fullName>
    </submittedName>
</protein>
<evidence type="ECO:0000313" key="1">
    <source>
        <dbReference type="EMBL" id="MCC5465119.1"/>
    </source>
</evidence>
<evidence type="ECO:0000313" key="2">
    <source>
        <dbReference type="EMBL" id="MCC5465266.1"/>
    </source>
</evidence>